<reference evidence="1" key="1">
    <citation type="submission" date="2014-11" db="EMBL/GenBank/DDBJ databases">
        <authorList>
            <person name="Amaro Gonzalez C."/>
        </authorList>
    </citation>
    <scope>NUCLEOTIDE SEQUENCE</scope>
</reference>
<dbReference type="AlphaFoldDB" id="A0A0E9UHE4"/>
<evidence type="ECO:0000313" key="1">
    <source>
        <dbReference type="EMBL" id="JAH64383.1"/>
    </source>
</evidence>
<proteinExistence type="predicted"/>
<accession>A0A0E9UHE4</accession>
<protein>
    <submittedName>
        <fullName evidence="1">Uncharacterized protein</fullName>
    </submittedName>
</protein>
<dbReference type="EMBL" id="GBXM01044194">
    <property type="protein sequence ID" value="JAH64383.1"/>
    <property type="molecule type" value="Transcribed_RNA"/>
</dbReference>
<organism evidence="1">
    <name type="scientific">Anguilla anguilla</name>
    <name type="common">European freshwater eel</name>
    <name type="synonym">Muraena anguilla</name>
    <dbReference type="NCBI Taxonomy" id="7936"/>
    <lineage>
        <taxon>Eukaryota</taxon>
        <taxon>Metazoa</taxon>
        <taxon>Chordata</taxon>
        <taxon>Craniata</taxon>
        <taxon>Vertebrata</taxon>
        <taxon>Euteleostomi</taxon>
        <taxon>Actinopterygii</taxon>
        <taxon>Neopterygii</taxon>
        <taxon>Teleostei</taxon>
        <taxon>Anguilliformes</taxon>
        <taxon>Anguillidae</taxon>
        <taxon>Anguilla</taxon>
    </lineage>
</organism>
<name>A0A0E9UHE4_ANGAN</name>
<reference evidence="1" key="2">
    <citation type="journal article" date="2015" name="Fish Shellfish Immunol.">
        <title>Early steps in the European eel (Anguilla anguilla)-Vibrio vulnificus interaction in the gills: Role of the RtxA13 toxin.</title>
        <authorList>
            <person name="Callol A."/>
            <person name="Pajuelo D."/>
            <person name="Ebbesson L."/>
            <person name="Teles M."/>
            <person name="MacKenzie S."/>
            <person name="Amaro C."/>
        </authorList>
    </citation>
    <scope>NUCLEOTIDE SEQUENCE</scope>
</reference>
<sequence length="19" mass="2103">MARGLTGLHVWGYCGRLRG</sequence>